<dbReference type="Proteomes" id="UP001378592">
    <property type="component" value="Unassembled WGS sequence"/>
</dbReference>
<evidence type="ECO:0000259" key="9">
    <source>
        <dbReference type="PROSITE" id="PS51383"/>
    </source>
</evidence>
<evidence type="ECO:0000313" key="11">
    <source>
        <dbReference type="Proteomes" id="UP001378592"/>
    </source>
</evidence>
<dbReference type="HAMAP" id="MF_01965">
    <property type="entry name" value="NADHX_dehydratase"/>
    <property type="match status" value="1"/>
</dbReference>
<comment type="catalytic activity">
    <reaction evidence="7 8">
        <text>(6S)-NADPHX + ATP = ADP + phosphate + NADPH + H(+)</text>
        <dbReference type="Rhea" id="RHEA:32231"/>
        <dbReference type="ChEBI" id="CHEBI:15378"/>
        <dbReference type="ChEBI" id="CHEBI:30616"/>
        <dbReference type="ChEBI" id="CHEBI:43474"/>
        <dbReference type="ChEBI" id="CHEBI:57783"/>
        <dbReference type="ChEBI" id="CHEBI:64076"/>
        <dbReference type="ChEBI" id="CHEBI:456216"/>
        <dbReference type="EC" id="4.2.1.93"/>
    </reaction>
</comment>
<dbReference type="PANTHER" id="PTHR12592">
    <property type="entry name" value="ATP-DEPENDENT (S)-NAD(P)H-HYDRATE DEHYDRATASE FAMILY MEMBER"/>
    <property type="match status" value="1"/>
</dbReference>
<evidence type="ECO:0000256" key="2">
    <source>
        <dbReference type="ARBA" id="ARBA00022741"/>
    </source>
</evidence>
<protein>
    <recommendedName>
        <fullName evidence="8">ATP-dependent (S)-NAD(P)H-hydrate dehydratase</fullName>
        <ecNumber evidence="8">4.2.1.93</ecNumber>
    </recommendedName>
    <alternativeName>
        <fullName evidence="8">ATP-dependent NAD(P)HX dehydratase</fullName>
    </alternativeName>
</protein>
<dbReference type="PANTHER" id="PTHR12592:SF0">
    <property type="entry name" value="ATP-DEPENDENT (S)-NAD(P)H-HYDRATE DEHYDRATASE"/>
    <property type="match status" value="1"/>
</dbReference>
<evidence type="ECO:0000256" key="6">
    <source>
        <dbReference type="ARBA" id="ARBA00023239"/>
    </source>
</evidence>
<evidence type="ECO:0000256" key="1">
    <source>
        <dbReference type="ARBA" id="ARBA00022553"/>
    </source>
</evidence>
<accession>A0AAN9VEA8</accession>
<comment type="cofactor">
    <cofactor evidence="8">
        <name>Mg(2+)</name>
        <dbReference type="ChEBI" id="CHEBI:18420"/>
    </cofactor>
</comment>
<feature type="binding site" evidence="8">
    <location>
        <begin position="241"/>
        <end position="245"/>
    </location>
    <ligand>
        <name>ATP</name>
        <dbReference type="ChEBI" id="CHEBI:30616"/>
    </ligand>
</feature>
<evidence type="ECO:0000313" key="10">
    <source>
        <dbReference type="EMBL" id="KAK7794716.1"/>
    </source>
</evidence>
<evidence type="ECO:0000256" key="5">
    <source>
        <dbReference type="ARBA" id="ARBA00023027"/>
    </source>
</evidence>
<dbReference type="CDD" id="cd01171">
    <property type="entry name" value="YXKO-related"/>
    <property type="match status" value="1"/>
</dbReference>
<feature type="binding site" evidence="8">
    <location>
        <begin position="198"/>
        <end position="204"/>
    </location>
    <ligand>
        <name>(6S)-NADPHX</name>
        <dbReference type="ChEBI" id="CHEBI:64076"/>
    </ligand>
</feature>
<feature type="binding site" evidence="8">
    <location>
        <position position="140"/>
    </location>
    <ligand>
        <name>(6S)-NADPHX</name>
        <dbReference type="ChEBI" id="CHEBI:64076"/>
    </ligand>
</feature>
<keyword evidence="6 8" id="KW-0456">Lyase</keyword>
<dbReference type="InterPro" id="IPR029056">
    <property type="entry name" value="Ribokinase-like"/>
</dbReference>
<dbReference type="Gene3D" id="3.40.1190.20">
    <property type="match status" value="1"/>
</dbReference>
<comment type="function">
    <text evidence="8">Catalyzes the dehydration of the S-form of NAD(P)HX at the expense of ATP, which is converted to ADP. Together with NAD(P)HX epimerase, which catalyzes the epimerization of the S- and R-forms, the enzyme allows the repair of both epimers of NAD(P)HX, a damaged form of NAD(P)H that is a result of enzymatic or heat-dependent hydration.</text>
</comment>
<dbReference type="GO" id="GO:0046496">
    <property type="term" value="P:nicotinamide nucleotide metabolic process"/>
    <property type="evidence" value="ECO:0007669"/>
    <property type="project" value="UniProtKB-UniRule"/>
</dbReference>
<comment type="similarity">
    <text evidence="8">Belongs to the NnrD/CARKD family.</text>
</comment>
<feature type="binding site" evidence="8">
    <location>
        <position position="272"/>
    </location>
    <ligand>
        <name>(6S)-NADPHX</name>
        <dbReference type="ChEBI" id="CHEBI:64076"/>
    </ligand>
</feature>
<name>A0AAN9VEA8_9ORTH</name>
<keyword evidence="4" id="KW-0521">NADP</keyword>
<dbReference type="AlphaFoldDB" id="A0AAN9VEA8"/>
<comment type="catalytic activity">
    <reaction evidence="8">
        <text>(6S)-NADHX + ATP = ADP + phosphate + NADH + H(+)</text>
        <dbReference type="Rhea" id="RHEA:19017"/>
        <dbReference type="ChEBI" id="CHEBI:15378"/>
        <dbReference type="ChEBI" id="CHEBI:30616"/>
        <dbReference type="ChEBI" id="CHEBI:43474"/>
        <dbReference type="ChEBI" id="CHEBI:57945"/>
        <dbReference type="ChEBI" id="CHEBI:64074"/>
        <dbReference type="ChEBI" id="CHEBI:456216"/>
        <dbReference type="EC" id="4.2.1.93"/>
    </reaction>
</comment>
<dbReference type="GO" id="GO:0005524">
    <property type="term" value="F:ATP binding"/>
    <property type="evidence" value="ECO:0007669"/>
    <property type="project" value="UniProtKB-KW"/>
</dbReference>
<keyword evidence="3 8" id="KW-0067">ATP-binding</keyword>
<keyword evidence="2 8" id="KW-0547">Nucleotide-binding</keyword>
<gene>
    <name evidence="10" type="ORF">R5R35_009611</name>
</gene>
<comment type="caution">
    <text evidence="10">The sequence shown here is derived from an EMBL/GenBank/DDBJ whole genome shotgun (WGS) entry which is preliminary data.</text>
</comment>
<evidence type="ECO:0000256" key="3">
    <source>
        <dbReference type="ARBA" id="ARBA00022840"/>
    </source>
</evidence>
<evidence type="ECO:0000256" key="7">
    <source>
        <dbReference type="ARBA" id="ARBA00047472"/>
    </source>
</evidence>
<evidence type="ECO:0000256" key="4">
    <source>
        <dbReference type="ARBA" id="ARBA00022857"/>
    </source>
</evidence>
<keyword evidence="1 8" id="KW-0597">Phosphoprotein</keyword>
<dbReference type="GO" id="GO:0047453">
    <property type="term" value="F:ATP-dependent NAD(P)H-hydrate dehydratase activity"/>
    <property type="evidence" value="ECO:0007669"/>
    <property type="project" value="UniProtKB-UniRule"/>
</dbReference>
<dbReference type="InterPro" id="IPR000631">
    <property type="entry name" value="CARKD"/>
</dbReference>
<dbReference type="EMBL" id="JAZDUA010000322">
    <property type="protein sequence ID" value="KAK7794716.1"/>
    <property type="molecule type" value="Genomic_DNA"/>
</dbReference>
<dbReference type="PROSITE" id="PS51383">
    <property type="entry name" value="YJEF_C_3"/>
    <property type="match status" value="1"/>
</dbReference>
<dbReference type="Pfam" id="PF01256">
    <property type="entry name" value="Carb_kinase"/>
    <property type="match status" value="1"/>
</dbReference>
<reference evidence="10 11" key="1">
    <citation type="submission" date="2024-03" db="EMBL/GenBank/DDBJ databases">
        <title>The genome assembly and annotation of the cricket Gryllus longicercus Weissman &amp; Gray.</title>
        <authorList>
            <person name="Szrajer S."/>
            <person name="Gray D."/>
            <person name="Ylla G."/>
        </authorList>
    </citation>
    <scope>NUCLEOTIDE SEQUENCE [LARGE SCALE GENOMIC DNA]</scope>
    <source>
        <strain evidence="10">DAG 2021-001</strain>
        <tissue evidence="10">Whole body minus gut</tissue>
    </source>
</reference>
<dbReference type="NCBIfam" id="TIGR00196">
    <property type="entry name" value="yjeF_cterm"/>
    <property type="match status" value="1"/>
</dbReference>
<evidence type="ECO:0000256" key="8">
    <source>
        <dbReference type="HAMAP-Rule" id="MF_03157"/>
    </source>
</evidence>
<proteinExistence type="inferred from homology"/>
<feature type="binding site" evidence="8">
    <location>
        <begin position="262"/>
        <end position="271"/>
    </location>
    <ligand>
        <name>ATP</name>
        <dbReference type="ChEBI" id="CHEBI:30616"/>
    </ligand>
</feature>
<dbReference type="GO" id="GO:0110051">
    <property type="term" value="P:metabolite repair"/>
    <property type="evidence" value="ECO:0007669"/>
    <property type="project" value="TreeGrafter"/>
</dbReference>
<keyword evidence="5 8" id="KW-0520">NAD</keyword>
<organism evidence="10 11">
    <name type="scientific">Gryllus longicercus</name>
    <dbReference type="NCBI Taxonomy" id="2509291"/>
    <lineage>
        <taxon>Eukaryota</taxon>
        <taxon>Metazoa</taxon>
        <taxon>Ecdysozoa</taxon>
        <taxon>Arthropoda</taxon>
        <taxon>Hexapoda</taxon>
        <taxon>Insecta</taxon>
        <taxon>Pterygota</taxon>
        <taxon>Neoptera</taxon>
        <taxon>Polyneoptera</taxon>
        <taxon>Orthoptera</taxon>
        <taxon>Ensifera</taxon>
        <taxon>Gryllidea</taxon>
        <taxon>Grylloidea</taxon>
        <taxon>Gryllidae</taxon>
        <taxon>Gryllinae</taxon>
        <taxon>Gryllus</taxon>
    </lineage>
</organism>
<dbReference type="SUPFAM" id="SSF53613">
    <property type="entry name" value="Ribokinase-like"/>
    <property type="match status" value="1"/>
</dbReference>
<dbReference type="EC" id="4.2.1.93" evidence="8"/>
<dbReference type="FunFam" id="3.40.1190.20:FF:000023">
    <property type="entry name" value="ATP-dependent (S)-NAD(P)H-hydrate dehydratase"/>
    <property type="match status" value="1"/>
</dbReference>
<keyword evidence="11" id="KW-1185">Reference proteome</keyword>
<feature type="domain" description="YjeF C-terminal" evidence="9">
    <location>
        <begin position="40"/>
        <end position="343"/>
    </location>
</feature>
<sequence>MSKCGKSFYIKVSFSVRCFVSGAYNKMGKDNELVAAEAKLLLESRKIVPPLTQKSYKGQAGRIGVIGGSLEYTGAPYFSAISALKVGCDLSHVFCPKDAAIVIKSYSPELIVHPVLDAKDAVEQIKPWIPRLHALVIGPGLGKEPSAIEIVSDIINLCRTGDSEYQKPLVIDADGLFMITQNPEVIRNYPHGAILTPNAIEFSRLAKVILQEDWAATPEPAMENVKRLAVALGPNIIVLHKGKVDVIADGGSGSVWQCSGPGVGRRCGGQGDLLSGSLGVFYTWALMASRKSDSKCQLPPGVIASYAGCRLTRECAVRAVARAGRSTVASDMIDEIHPAFETLLGE</sequence>